<feature type="domain" description="Pyruvate carboxyltransferase" evidence="7">
    <location>
        <begin position="21"/>
        <end position="289"/>
    </location>
</feature>
<dbReference type="STRING" id="34508.A0A4U5LNS7"/>
<dbReference type="InterPro" id="IPR043594">
    <property type="entry name" value="HMGL"/>
</dbReference>
<gene>
    <name evidence="8" type="ORF">L596_030792</name>
</gene>
<comment type="caution">
    <text evidence="8">The sequence shown here is derived from an EMBL/GenBank/DDBJ whole genome shotgun (WGS) entry which is preliminary data.</text>
</comment>
<reference evidence="8 9" key="2">
    <citation type="journal article" date="2019" name="G3 (Bethesda)">
        <title>Hybrid Assembly of the Genome of the Entomopathogenic Nematode Steinernema carpocapsae Identifies the X-Chromosome.</title>
        <authorList>
            <person name="Serra L."/>
            <person name="Macchietto M."/>
            <person name="Macias-Munoz A."/>
            <person name="McGill C.J."/>
            <person name="Rodriguez I.M."/>
            <person name="Rodriguez B."/>
            <person name="Murad R."/>
            <person name="Mortazavi A."/>
        </authorList>
    </citation>
    <scope>NUCLEOTIDE SEQUENCE [LARGE SCALE GENOMIC DNA]</scope>
    <source>
        <strain evidence="8 9">ALL</strain>
    </source>
</reference>
<proteinExistence type="inferred from homology"/>
<dbReference type="EMBL" id="AZBU02000015">
    <property type="protein sequence ID" value="TKR57543.1"/>
    <property type="molecule type" value="Genomic_DNA"/>
</dbReference>
<dbReference type="OrthoDB" id="1905920at2759"/>
<dbReference type="InterPro" id="IPR013785">
    <property type="entry name" value="Aldolase_TIM"/>
</dbReference>
<evidence type="ECO:0000256" key="5">
    <source>
        <dbReference type="ARBA" id="ARBA00023239"/>
    </source>
</evidence>
<dbReference type="InterPro" id="IPR000891">
    <property type="entry name" value="PYR_CT"/>
</dbReference>
<evidence type="ECO:0000256" key="1">
    <source>
        <dbReference type="ARBA" id="ARBA00005143"/>
    </source>
</evidence>
<dbReference type="GO" id="GO:0046951">
    <property type="term" value="P:ketone body biosynthetic process"/>
    <property type="evidence" value="ECO:0007669"/>
    <property type="project" value="TreeGrafter"/>
</dbReference>
<evidence type="ECO:0000313" key="8">
    <source>
        <dbReference type="EMBL" id="TKR57543.1"/>
    </source>
</evidence>
<evidence type="ECO:0000256" key="6">
    <source>
        <dbReference type="ARBA" id="ARBA00049877"/>
    </source>
</evidence>
<reference evidence="8 9" key="1">
    <citation type="journal article" date="2015" name="Genome Biol.">
        <title>Comparative genomics of Steinernema reveals deeply conserved gene regulatory networks.</title>
        <authorList>
            <person name="Dillman A.R."/>
            <person name="Macchietto M."/>
            <person name="Porter C.F."/>
            <person name="Rogers A."/>
            <person name="Williams B."/>
            <person name="Antoshechkin I."/>
            <person name="Lee M.M."/>
            <person name="Goodwin Z."/>
            <person name="Lu X."/>
            <person name="Lewis E.E."/>
            <person name="Goodrich-Blair H."/>
            <person name="Stock S.P."/>
            <person name="Adams B.J."/>
            <person name="Sternberg P.W."/>
            <person name="Mortazavi A."/>
        </authorList>
    </citation>
    <scope>NUCLEOTIDE SEQUENCE [LARGE SCALE GENOMIC DNA]</scope>
    <source>
        <strain evidence="8 9">ALL</strain>
    </source>
</reference>
<dbReference type="AlphaFoldDB" id="A0A4U5LNS7"/>
<dbReference type="UniPathway" id="UPA00896">
    <property type="reaction ID" value="UER00863"/>
</dbReference>
<keyword evidence="4" id="KW-0479">Metal-binding</keyword>
<name>A0A4U5LNS7_STECR</name>
<dbReference type="GO" id="GO:0046872">
    <property type="term" value="F:metal ion binding"/>
    <property type="evidence" value="ECO:0007669"/>
    <property type="project" value="UniProtKB-KW"/>
</dbReference>
<dbReference type="EC" id="4.1.3.4" evidence="3"/>
<evidence type="ECO:0000259" key="7">
    <source>
        <dbReference type="PROSITE" id="PS50991"/>
    </source>
</evidence>
<dbReference type="PROSITE" id="PS50991">
    <property type="entry name" value="PYR_CT"/>
    <property type="match status" value="1"/>
</dbReference>
<comment type="similarity">
    <text evidence="2">Belongs to the HMG-CoA lyase family.</text>
</comment>
<comment type="pathway">
    <text evidence="1">Metabolic intermediate metabolism; (S)-3-hydroxy-3-methylglutaryl-CoA degradation; acetoacetate from (S)-3-hydroxy-3-methylglutaryl-CoA: step 1/1.</text>
</comment>
<comment type="catalytic activity">
    <reaction evidence="6">
        <text>(3S)-3-hydroxy-3-methylglutaryl-CoA = acetoacetate + acetyl-CoA</text>
        <dbReference type="Rhea" id="RHEA:24404"/>
        <dbReference type="ChEBI" id="CHEBI:13705"/>
        <dbReference type="ChEBI" id="CHEBI:43074"/>
        <dbReference type="ChEBI" id="CHEBI:57288"/>
        <dbReference type="EC" id="4.1.3.4"/>
    </reaction>
</comment>
<keyword evidence="9" id="KW-1185">Reference proteome</keyword>
<keyword evidence="5" id="KW-0456">Lyase</keyword>
<dbReference type="FunFam" id="3.20.20.70:FF:000071">
    <property type="entry name" value="Hydroxymethylglutaryl-CoA lyase"/>
    <property type="match status" value="1"/>
</dbReference>
<evidence type="ECO:0000256" key="3">
    <source>
        <dbReference type="ARBA" id="ARBA00012910"/>
    </source>
</evidence>
<accession>A0A4U5LNS7</accession>
<evidence type="ECO:0000256" key="4">
    <source>
        <dbReference type="ARBA" id="ARBA00022723"/>
    </source>
</evidence>
<evidence type="ECO:0000256" key="2">
    <source>
        <dbReference type="ARBA" id="ARBA00009405"/>
    </source>
</evidence>
<dbReference type="PANTHER" id="PTHR42738:SF7">
    <property type="entry name" value="HYDROXYMETHYLGLUTARYL-COA LYASE"/>
    <property type="match status" value="1"/>
</dbReference>
<dbReference type="Pfam" id="PF00682">
    <property type="entry name" value="HMGL-like"/>
    <property type="match status" value="1"/>
</dbReference>
<dbReference type="NCBIfam" id="NF004283">
    <property type="entry name" value="PRK05692.1"/>
    <property type="match status" value="1"/>
</dbReference>
<organism evidence="8 9">
    <name type="scientific">Steinernema carpocapsae</name>
    <name type="common">Entomopathogenic nematode</name>
    <dbReference type="NCBI Taxonomy" id="34508"/>
    <lineage>
        <taxon>Eukaryota</taxon>
        <taxon>Metazoa</taxon>
        <taxon>Ecdysozoa</taxon>
        <taxon>Nematoda</taxon>
        <taxon>Chromadorea</taxon>
        <taxon>Rhabditida</taxon>
        <taxon>Tylenchina</taxon>
        <taxon>Panagrolaimomorpha</taxon>
        <taxon>Strongyloidoidea</taxon>
        <taxon>Steinernematidae</taxon>
        <taxon>Steinernema</taxon>
    </lineage>
</organism>
<evidence type="ECO:0000313" key="9">
    <source>
        <dbReference type="Proteomes" id="UP000298663"/>
    </source>
</evidence>
<dbReference type="GO" id="GO:0004419">
    <property type="term" value="F:hydroxymethylglutaryl-CoA lyase activity"/>
    <property type="evidence" value="ECO:0007669"/>
    <property type="project" value="UniProtKB-EC"/>
</dbReference>
<dbReference type="SUPFAM" id="SSF51569">
    <property type="entry name" value="Aldolase"/>
    <property type="match status" value="1"/>
</dbReference>
<dbReference type="GO" id="GO:0006552">
    <property type="term" value="P:L-leucine catabolic process"/>
    <property type="evidence" value="ECO:0007669"/>
    <property type="project" value="TreeGrafter"/>
</dbReference>
<sequence>MLGGLRFSRSFLTKSMSKEFFKVNEVGPRDGLQNEKTFIPTELKIELINRLGKCGFSSIEAASFVSPKWIPQLKDGEKVMKEINRYPNVAYPVVVLNMYGLHKAMSNNNVTEISVFSSCSEGFSKKNVNMSIENHLNRTEEVVNEALNKGLRVRGYLSMIIGCPYDGKTDPKIVARTAEAMLEMGCHEISLGDTTGVGTAASINKMLDEVLTVSSADRFSAHFHDTYGQALANVLVALEKGLRSADSSVGGLGGCPYAPGASGNLASEDLVYLLHGLGFQTGVNLEELTQVGNWICSVMKRPNASKCSTALYTKSHFN</sequence>
<protein>
    <recommendedName>
        <fullName evidence="3">hydroxymethylglutaryl-CoA lyase</fullName>
        <ecNumber evidence="3">4.1.3.4</ecNumber>
    </recommendedName>
</protein>
<dbReference type="Proteomes" id="UP000298663">
    <property type="component" value="Unassembled WGS sequence"/>
</dbReference>
<dbReference type="Gene3D" id="3.20.20.70">
    <property type="entry name" value="Aldolase class I"/>
    <property type="match status" value="1"/>
</dbReference>
<dbReference type="CDD" id="cd07938">
    <property type="entry name" value="DRE_TIM_HMGL"/>
    <property type="match status" value="1"/>
</dbReference>
<dbReference type="PANTHER" id="PTHR42738">
    <property type="entry name" value="HYDROXYMETHYLGLUTARYL-COA LYASE"/>
    <property type="match status" value="1"/>
</dbReference>